<accession>A0A560CE06</accession>
<dbReference type="InterPro" id="IPR001343">
    <property type="entry name" value="Hemolysn_Ca-bd"/>
</dbReference>
<dbReference type="GO" id="GO:0005576">
    <property type="term" value="C:extracellular region"/>
    <property type="evidence" value="ECO:0007669"/>
    <property type="project" value="UniProtKB-SubCell"/>
</dbReference>
<keyword evidence="2" id="KW-0964">Secreted</keyword>
<dbReference type="Pfam" id="PF00353">
    <property type="entry name" value="HemolysinCabind"/>
    <property type="match status" value="7"/>
</dbReference>
<evidence type="ECO:0000256" key="2">
    <source>
        <dbReference type="ARBA" id="ARBA00022525"/>
    </source>
</evidence>
<dbReference type="PROSITE" id="PS00330">
    <property type="entry name" value="HEMOLYSIN_CALCIUM"/>
    <property type="match status" value="11"/>
</dbReference>
<comment type="subcellular location">
    <subcellularLocation>
        <location evidence="1">Secreted</location>
    </subcellularLocation>
</comment>
<dbReference type="GO" id="GO:0005509">
    <property type="term" value="F:calcium ion binding"/>
    <property type="evidence" value="ECO:0007669"/>
    <property type="project" value="InterPro"/>
</dbReference>
<name>A0A560CE06_AZOBR</name>
<dbReference type="Proteomes" id="UP000318529">
    <property type="component" value="Unassembled WGS sequence"/>
</dbReference>
<protein>
    <submittedName>
        <fullName evidence="5">Ca2+-binding RTX toxin-like protein</fullName>
    </submittedName>
</protein>
<feature type="region of interest" description="Disordered" evidence="4">
    <location>
        <begin position="704"/>
        <end position="732"/>
    </location>
</feature>
<gene>
    <name evidence="5" type="ORF">FBZ83_106253</name>
</gene>
<evidence type="ECO:0000256" key="4">
    <source>
        <dbReference type="SAM" id="MobiDB-lite"/>
    </source>
</evidence>
<evidence type="ECO:0000313" key="6">
    <source>
        <dbReference type="Proteomes" id="UP000318529"/>
    </source>
</evidence>
<dbReference type="SUPFAM" id="SSF69318">
    <property type="entry name" value="Integrin alpha N-terminal domain"/>
    <property type="match status" value="1"/>
</dbReference>
<dbReference type="InterPro" id="IPR028994">
    <property type="entry name" value="Integrin_alpha_N"/>
</dbReference>
<evidence type="ECO:0000313" key="5">
    <source>
        <dbReference type="EMBL" id="TWA83070.1"/>
    </source>
</evidence>
<feature type="region of interest" description="Disordered" evidence="4">
    <location>
        <begin position="186"/>
        <end position="206"/>
    </location>
</feature>
<dbReference type="InterPro" id="IPR013517">
    <property type="entry name" value="FG-GAP"/>
</dbReference>
<dbReference type="Pfam" id="PF13517">
    <property type="entry name" value="FG-GAP_3"/>
    <property type="match status" value="2"/>
</dbReference>
<reference evidence="5 6" key="1">
    <citation type="submission" date="2019-06" db="EMBL/GenBank/DDBJ databases">
        <title>Genomic Encyclopedia of Type Strains, Phase IV (KMG-V): Genome sequencing to study the core and pangenomes of soil and plant-associated prokaryotes.</title>
        <authorList>
            <person name="Whitman W."/>
        </authorList>
    </citation>
    <scope>NUCLEOTIDE SEQUENCE [LARGE SCALE GENOMIC DNA]</scope>
    <source>
        <strain evidence="5 6">BR 11650</strain>
    </source>
</reference>
<proteinExistence type="predicted"/>
<dbReference type="PRINTS" id="PR00313">
    <property type="entry name" value="CABNDNGRPT"/>
</dbReference>
<dbReference type="PANTHER" id="PTHR38340">
    <property type="entry name" value="S-LAYER PROTEIN"/>
    <property type="match status" value="1"/>
</dbReference>
<feature type="compositionally biased region" description="Acidic residues" evidence="4">
    <location>
        <begin position="722"/>
        <end position="732"/>
    </location>
</feature>
<dbReference type="EMBL" id="VITH01000006">
    <property type="protein sequence ID" value="TWA83070.1"/>
    <property type="molecule type" value="Genomic_DNA"/>
</dbReference>
<dbReference type="InterPro" id="IPR018511">
    <property type="entry name" value="Hemolysin-typ_Ca-bd_CS"/>
</dbReference>
<evidence type="ECO:0000256" key="1">
    <source>
        <dbReference type="ARBA" id="ARBA00004613"/>
    </source>
</evidence>
<evidence type="ECO:0000256" key="3">
    <source>
        <dbReference type="ARBA" id="ARBA00022729"/>
    </source>
</evidence>
<dbReference type="InterPro" id="IPR011049">
    <property type="entry name" value="Serralysin-like_metalloprot_C"/>
</dbReference>
<keyword evidence="3" id="KW-0732">Signal</keyword>
<dbReference type="InterPro" id="IPR050557">
    <property type="entry name" value="RTX_toxin/Mannuronan_C5-epim"/>
</dbReference>
<dbReference type="SUPFAM" id="SSF51120">
    <property type="entry name" value="beta-Roll"/>
    <property type="match status" value="5"/>
</dbReference>
<dbReference type="RefSeq" id="WP_145684055.1">
    <property type="nucleotide sequence ID" value="NZ_VITH01000006.1"/>
</dbReference>
<dbReference type="PANTHER" id="PTHR38340:SF1">
    <property type="entry name" value="S-LAYER PROTEIN"/>
    <property type="match status" value="1"/>
</dbReference>
<sequence length="1213" mass="126248">MSVISNQLSFLADDLNMWGEGSSLSFNTVWDDLYWQHNSATTYSWNGLSATVNLNAEVGLIGHMWAETGSVDIAYPITVDATLPEEVRSGDWFIIDTSSWMVGNSMLSSVGPGGETFGATLDFLFDVSASVTDIAYHPPLVEPVTFEDIVLAQIGTDPIRLVDLTMGNPSLDARLGPLEASLSVPSSLSTTGSGASSSGTLPSLHSSGTGDPFMTLGLDLDDIAQRLFGIPGDALEGDYSWNSTAGSLALDYTILDVDAEARLSEAQSFTFTPTAVLVDMVSSTGERQTGQLGSKFLFSTPTTGSGDLTVTATYSLTGVLRNQTGIIANAALTLKAGDLAFSGDVVGYDFNWPATGGPLIDAEFPDGGLSSDPLYLYDHTTNVSLGAQTAIYTVHYSPTALPVDVGNGSGDFVVVFGTPNNDSNSYYYYSGGVKHDYTLGAAAEIVIAGAGNDSVYSAGGDDTVYGGDGNDFIYGGDFYWADDGNDALYGGNGNDYLHGQNGNDVLYGEDGDDTLDGGNGNDVLYGGIGIDQLAGGNGDDTIYGGDGDDHLIGGSGNNYIQGGAGDDWFDISNGHSIFYGGTGNDSYVYNRGISSLVNDYIADFSAGDEIFLWTYYNVEFIGNAAFAGVGQAQIRFEVQGQNTVITSDADGNGTADATLTLAGWLNLVEDRPGSGVLVAFDQYGTSGPDSLYVGDGGKSLGGGYGNDTLNGSNGKDTLYGGEGDDELNGGDGDDSLDGGFGYDVLIGGSGADTLYGYYNDDTLWGGGGNDFLSGGESYDSLIGGDGDDWLTGGDGNDTLDGGAGDDSLYGDYDGGILWTAGEYASLPSGYNSDVLIGGDGNDWLTGGLGNDTLDGGAGEDRAFFLGLDSDYEITRTGASITVRDLRGVYGTDTLTGIETLVFSNGAITVPAAAAPRLDFDGNGRADVVWQNAQGGLTLWSMNGAQATATFMGDAGSTDWRPAGFKDFSSDGKADILWRSQSAGIMSLWTMDGQGGVAAVSAVGDPGSTDWQVAATQDFTGDGQTDILWRSASQGIMSLWTMNGTSVAAVSAVGDPGSTDWQIAAVEDFTGDGRPDILWRSASQGNMSLWTMNGTSVTAVNAVGDPGSLDWQLAGAADFTGDGQTDLLWRSQSSGTMSLWEMHGKDVFKVQPVGDPGSTDWRIAKLDDFTGDGQTDILWRSQSSGALSLWSMNGTTVQSAQTLDTAPQQGWSLL</sequence>
<dbReference type="Gene3D" id="2.150.10.10">
    <property type="entry name" value="Serralysin-like metalloprotease, C-terminal"/>
    <property type="match status" value="5"/>
</dbReference>
<dbReference type="AlphaFoldDB" id="A0A560CE06"/>
<organism evidence="5 6">
    <name type="scientific">Azospirillum brasilense</name>
    <dbReference type="NCBI Taxonomy" id="192"/>
    <lineage>
        <taxon>Bacteria</taxon>
        <taxon>Pseudomonadati</taxon>
        <taxon>Pseudomonadota</taxon>
        <taxon>Alphaproteobacteria</taxon>
        <taxon>Rhodospirillales</taxon>
        <taxon>Azospirillaceae</taxon>
        <taxon>Azospirillum</taxon>
    </lineage>
</organism>
<comment type="caution">
    <text evidence="5">The sequence shown here is derived from an EMBL/GenBank/DDBJ whole genome shotgun (WGS) entry which is preliminary data.</text>
</comment>